<accession>A0A3N4HW96</accession>
<dbReference type="EMBL" id="ML119716">
    <property type="protein sequence ID" value="RPA78085.1"/>
    <property type="molecule type" value="Genomic_DNA"/>
</dbReference>
<dbReference type="AlphaFoldDB" id="A0A3N4HW96"/>
<keyword evidence="3" id="KW-1185">Reference proteome</keyword>
<proteinExistence type="predicted"/>
<feature type="compositionally biased region" description="Low complexity" evidence="1">
    <location>
        <begin position="41"/>
        <end position="62"/>
    </location>
</feature>
<gene>
    <name evidence="2" type="ORF">BJ508DRAFT_329598</name>
</gene>
<evidence type="ECO:0000256" key="1">
    <source>
        <dbReference type="SAM" id="MobiDB-lite"/>
    </source>
</evidence>
<organism evidence="2 3">
    <name type="scientific">Ascobolus immersus RN42</name>
    <dbReference type="NCBI Taxonomy" id="1160509"/>
    <lineage>
        <taxon>Eukaryota</taxon>
        <taxon>Fungi</taxon>
        <taxon>Dikarya</taxon>
        <taxon>Ascomycota</taxon>
        <taxon>Pezizomycotina</taxon>
        <taxon>Pezizomycetes</taxon>
        <taxon>Pezizales</taxon>
        <taxon>Ascobolaceae</taxon>
        <taxon>Ascobolus</taxon>
    </lineage>
</organism>
<feature type="region of interest" description="Disordered" evidence="1">
    <location>
        <begin position="13"/>
        <end position="113"/>
    </location>
</feature>
<reference evidence="2 3" key="1">
    <citation type="journal article" date="2018" name="Nat. Ecol. Evol.">
        <title>Pezizomycetes genomes reveal the molecular basis of ectomycorrhizal truffle lifestyle.</title>
        <authorList>
            <person name="Murat C."/>
            <person name="Payen T."/>
            <person name="Noel B."/>
            <person name="Kuo A."/>
            <person name="Morin E."/>
            <person name="Chen J."/>
            <person name="Kohler A."/>
            <person name="Krizsan K."/>
            <person name="Balestrini R."/>
            <person name="Da Silva C."/>
            <person name="Montanini B."/>
            <person name="Hainaut M."/>
            <person name="Levati E."/>
            <person name="Barry K.W."/>
            <person name="Belfiori B."/>
            <person name="Cichocki N."/>
            <person name="Clum A."/>
            <person name="Dockter R.B."/>
            <person name="Fauchery L."/>
            <person name="Guy J."/>
            <person name="Iotti M."/>
            <person name="Le Tacon F."/>
            <person name="Lindquist E.A."/>
            <person name="Lipzen A."/>
            <person name="Malagnac F."/>
            <person name="Mello A."/>
            <person name="Molinier V."/>
            <person name="Miyauchi S."/>
            <person name="Poulain J."/>
            <person name="Riccioni C."/>
            <person name="Rubini A."/>
            <person name="Sitrit Y."/>
            <person name="Splivallo R."/>
            <person name="Traeger S."/>
            <person name="Wang M."/>
            <person name="Zifcakova L."/>
            <person name="Wipf D."/>
            <person name="Zambonelli A."/>
            <person name="Paolocci F."/>
            <person name="Nowrousian M."/>
            <person name="Ottonello S."/>
            <person name="Baldrian P."/>
            <person name="Spatafora J.W."/>
            <person name="Henrissat B."/>
            <person name="Nagy L.G."/>
            <person name="Aury J.M."/>
            <person name="Wincker P."/>
            <person name="Grigoriev I.V."/>
            <person name="Bonfante P."/>
            <person name="Martin F.M."/>
        </authorList>
    </citation>
    <scope>NUCLEOTIDE SEQUENCE [LARGE SCALE GENOMIC DNA]</scope>
    <source>
        <strain evidence="2 3">RN42</strain>
    </source>
</reference>
<name>A0A3N4HW96_ASCIM</name>
<feature type="compositionally biased region" description="Basic residues" evidence="1">
    <location>
        <begin position="76"/>
        <end position="87"/>
    </location>
</feature>
<dbReference type="Proteomes" id="UP000275078">
    <property type="component" value="Unassembled WGS sequence"/>
</dbReference>
<evidence type="ECO:0000313" key="3">
    <source>
        <dbReference type="Proteomes" id="UP000275078"/>
    </source>
</evidence>
<evidence type="ECO:0000313" key="2">
    <source>
        <dbReference type="EMBL" id="RPA78085.1"/>
    </source>
</evidence>
<protein>
    <submittedName>
        <fullName evidence="2">Uncharacterized protein</fullName>
    </submittedName>
</protein>
<sequence>MVILLTSYGSSEATQPYPVVSRCPVGNDPISPSRARRSSRSESSPSSPVSAVSPPPALLLVAYGPRMEPPDPSPQHRNRHQRRRHFIIARAGELDEEEATRETESNVSHTSRTPQNNILLREWRSSAMDARILQLASLHNLRPLLLDASKSASQVHHTSSNSLNTRRLRCCTQAVAGGTGWS</sequence>